<organism evidence="1 2">
    <name type="scientific">Aneurinibacillus soli</name>
    <dbReference type="NCBI Taxonomy" id="1500254"/>
    <lineage>
        <taxon>Bacteria</taxon>
        <taxon>Bacillati</taxon>
        <taxon>Bacillota</taxon>
        <taxon>Bacilli</taxon>
        <taxon>Bacillales</taxon>
        <taxon>Paenibacillaceae</taxon>
        <taxon>Aneurinibacillus group</taxon>
        <taxon>Aneurinibacillus</taxon>
    </lineage>
</organism>
<protein>
    <submittedName>
        <fullName evidence="1">Uncharacterized protein</fullName>
    </submittedName>
</protein>
<proteinExistence type="predicted"/>
<evidence type="ECO:0000313" key="2">
    <source>
        <dbReference type="Proteomes" id="UP000217696"/>
    </source>
</evidence>
<dbReference type="KEGG" id="asoc:CB4_01793"/>
<dbReference type="AlphaFoldDB" id="A0A0U5C6E4"/>
<reference evidence="1 2" key="1">
    <citation type="submission" date="2015-12" db="EMBL/GenBank/DDBJ databases">
        <title>Genome sequence of Aneurinibacillus soli.</title>
        <authorList>
            <person name="Lee J.S."/>
            <person name="Lee K.C."/>
            <person name="Kim K.K."/>
            <person name="Lee B.W."/>
        </authorList>
    </citation>
    <scope>NUCLEOTIDE SEQUENCE [LARGE SCALE GENOMIC DNA]</scope>
    <source>
        <strain evidence="1 2">CB4</strain>
    </source>
</reference>
<keyword evidence="2" id="KW-1185">Reference proteome</keyword>
<evidence type="ECO:0000313" key="1">
    <source>
        <dbReference type="EMBL" id="BAU27619.1"/>
    </source>
</evidence>
<dbReference type="Proteomes" id="UP000217696">
    <property type="component" value="Chromosome"/>
</dbReference>
<sequence length="84" mass="9022">MSCNRPLLEVRAGDELDARYPYRYDNGGCNGGGYRVPLGPDTSVCHIETEPCMSLPDPNSDIASASGRVGTCPVIRCNHGPGRR</sequence>
<name>A0A0U5C6E4_9BACL</name>
<dbReference type="EMBL" id="AP017312">
    <property type="protein sequence ID" value="BAU27619.1"/>
    <property type="molecule type" value="Genomic_DNA"/>
</dbReference>
<accession>A0A0U5C6E4</accession>
<gene>
    <name evidence="1" type="ORF">CB4_01793</name>
</gene>